<organism evidence="3 4">
    <name type="scientific">Streptomyces typhae</name>
    <dbReference type="NCBI Taxonomy" id="2681492"/>
    <lineage>
        <taxon>Bacteria</taxon>
        <taxon>Bacillati</taxon>
        <taxon>Actinomycetota</taxon>
        <taxon>Actinomycetes</taxon>
        <taxon>Kitasatosporales</taxon>
        <taxon>Streptomycetaceae</taxon>
        <taxon>Streptomyces</taxon>
    </lineage>
</organism>
<dbReference type="InterPro" id="IPR027417">
    <property type="entry name" value="P-loop_NTPase"/>
</dbReference>
<name>A0A6L6WY35_9ACTN</name>
<dbReference type="RefSeq" id="WP_157166223.1">
    <property type="nucleotide sequence ID" value="NZ_WPNZ01000008.1"/>
</dbReference>
<comment type="caution">
    <text evidence="3">The sequence shown here is derived from an EMBL/GenBank/DDBJ whole genome shotgun (WGS) entry which is preliminary data.</text>
</comment>
<evidence type="ECO:0000259" key="2">
    <source>
        <dbReference type="Pfam" id="PF07693"/>
    </source>
</evidence>
<feature type="region of interest" description="Disordered" evidence="1">
    <location>
        <begin position="430"/>
        <end position="455"/>
    </location>
</feature>
<reference evidence="3 4" key="1">
    <citation type="submission" date="2019-11" db="EMBL/GenBank/DDBJ databases">
        <title>Streptomyces typhae sp. nov., a novel endophytic actinomycete isolated from the root of cattail pollen (Typha angustifolia L.).</title>
        <authorList>
            <person name="Peng C."/>
        </authorList>
    </citation>
    <scope>NUCLEOTIDE SEQUENCE [LARGE SCALE GENOMIC DNA]</scope>
    <source>
        <strain evidence="4">p1417</strain>
    </source>
</reference>
<dbReference type="PANTHER" id="PTHR22674">
    <property type="entry name" value="NTPASE, KAP FAMILY P-LOOP DOMAIN-CONTAINING 1"/>
    <property type="match status" value="1"/>
</dbReference>
<dbReference type="Pfam" id="PF07693">
    <property type="entry name" value="KAP_NTPase"/>
    <property type="match status" value="1"/>
</dbReference>
<proteinExistence type="predicted"/>
<sequence>MADSSWRMGGLMLLTDNPIPDADGDRFGFRAHADVLCEAIAATEDLPLTVGVFGPWGMGKSSFMKVCQDLLAKRGLPTVWFNPWKYDQKDEIWHALIQSVLTEIAQKLEERRLAGDLALRERMAGALDTVRRLSQAAAWLLARRAAGPLTAGILTADDVNAAQDALTEPGTETYLHVNRFEQDFAEVVGTYTDGGRLVLFVDDLDRCTPDAAITVLDSLKLFLGEASCVFVLAMDYQVVAEAAARRFNAEHPDEARGRQYLEKLIHFPYHLPGVSFEAIVRHLQGKITDSQLSGSRELWELIEVAFEANPRRVRRFVNGLNLTAVTLRLNPDDPPSRRLLLHAGTLLALRMKHPGFFAALRADPGVWRRYDDAEFYKSDLSGQDAALSQENPGVRRLLAAVAHRREGFDFPDPPTPTEIRLLTQVLTVTGGPPNGGAAPAPAFTPAGATGEGQGQ</sequence>
<protein>
    <submittedName>
        <fullName evidence="3">AAA family ATPase</fullName>
    </submittedName>
</protein>
<dbReference type="Proteomes" id="UP000483802">
    <property type="component" value="Unassembled WGS sequence"/>
</dbReference>
<feature type="compositionally biased region" description="Low complexity" evidence="1">
    <location>
        <begin position="430"/>
        <end position="448"/>
    </location>
</feature>
<evidence type="ECO:0000313" key="3">
    <source>
        <dbReference type="EMBL" id="MVO86397.1"/>
    </source>
</evidence>
<dbReference type="PANTHER" id="PTHR22674:SF6">
    <property type="entry name" value="NTPASE KAP FAMILY P-LOOP DOMAIN-CONTAINING PROTEIN 1"/>
    <property type="match status" value="1"/>
</dbReference>
<dbReference type="EMBL" id="WPNZ01000008">
    <property type="protein sequence ID" value="MVO86397.1"/>
    <property type="molecule type" value="Genomic_DNA"/>
</dbReference>
<dbReference type="Gene3D" id="3.40.50.300">
    <property type="entry name" value="P-loop containing nucleotide triphosphate hydrolases"/>
    <property type="match status" value="1"/>
</dbReference>
<dbReference type="SUPFAM" id="SSF52540">
    <property type="entry name" value="P-loop containing nucleoside triphosphate hydrolases"/>
    <property type="match status" value="1"/>
</dbReference>
<dbReference type="InterPro" id="IPR011646">
    <property type="entry name" value="KAP_P-loop"/>
</dbReference>
<dbReference type="AlphaFoldDB" id="A0A6L6WY35"/>
<keyword evidence="4" id="KW-1185">Reference proteome</keyword>
<feature type="domain" description="KAP NTPase" evidence="2">
    <location>
        <begin position="32"/>
        <end position="324"/>
    </location>
</feature>
<evidence type="ECO:0000256" key="1">
    <source>
        <dbReference type="SAM" id="MobiDB-lite"/>
    </source>
</evidence>
<evidence type="ECO:0000313" key="4">
    <source>
        <dbReference type="Proteomes" id="UP000483802"/>
    </source>
</evidence>
<dbReference type="InterPro" id="IPR052754">
    <property type="entry name" value="NTPase_KAP_P-loop"/>
</dbReference>
<gene>
    <name evidence="3" type="ORF">GPA10_16925</name>
</gene>
<accession>A0A6L6WY35</accession>